<feature type="domain" description="Rhodanese" evidence="3">
    <location>
        <begin position="185"/>
        <end position="299"/>
    </location>
</feature>
<keyword evidence="4" id="KW-0670">Pyruvate</keyword>
<name>A0A1R3WIS8_9RHOB</name>
<dbReference type="PANTHER" id="PTHR43855">
    <property type="entry name" value="THIOSULFATE SULFURTRANSFERASE"/>
    <property type="match status" value="1"/>
</dbReference>
<evidence type="ECO:0000313" key="5">
    <source>
        <dbReference type="Proteomes" id="UP000192455"/>
    </source>
</evidence>
<organism evidence="4 5">
    <name type="scientific">Pontibaca methylaminivorans</name>
    <dbReference type="NCBI Taxonomy" id="515897"/>
    <lineage>
        <taxon>Bacteria</taxon>
        <taxon>Pseudomonadati</taxon>
        <taxon>Pseudomonadota</taxon>
        <taxon>Alphaproteobacteria</taxon>
        <taxon>Rhodobacterales</taxon>
        <taxon>Roseobacteraceae</taxon>
        <taxon>Pontibaca</taxon>
    </lineage>
</organism>
<keyword evidence="5" id="KW-1185">Reference proteome</keyword>
<dbReference type="OrthoDB" id="9781034at2"/>
<keyword evidence="1" id="KW-0677">Repeat</keyword>
<dbReference type="PROSITE" id="PS50206">
    <property type="entry name" value="RHODANESE_3"/>
    <property type="match status" value="2"/>
</dbReference>
<evidence type="ECO:0000313" key="4">
    <source>
        <dbReference type="EMBL" id="SIT77837.1"/>
    </source>
</evidence>
<evidence type="ECO:0000256" key="2">
    <source>
        <dbReference type="SAM" id="SignalP"/>
    </source>
</evidence>
<dbReference type="SUPFAM" id="SSF52821">
    <property type="entry name" value="Rhodanese/Cell cycle control phosphatase"/>
    <property type="match status" value="2"/>
</dbReference>
<dbReference type="InterPro" id="IPR036873">
    <property type="entry name" value="Rhodanese-like_dom_sf"/>
</dbReference>
<dbReference type="CDD" id="cd01448">
    <property type="entry name" value="TST_Repeat_1"/>
    <property type="match status" value="1"/>
</dbReference>
<keyword evidence="4" id="KW-0808">Transferase</keyword>
<evidence type="ECO:0000256" key="1">
    <source>
        <dbReference type="ARBA" id="ARBA00022737"/>
    </source>
</evidence>
<dbReference type="Gene3D" id="3.40.250.10">
    <property type="entry name" value="Rhodanese-like domain"/>
    <property type="match status" value="2"/>
</dbReference>
<proteinExistence type="predicted"/>
<dbReference type="Pfam" id="PF00581">
    <property type="entry name" value="Rhodanese"/>
    <property type="match status" value="2"/>
</dbReference>
<dbReference type="GO" id="GO:0016740">
    <property type="term" value="F:transferase activity"/>
    <property type="evidence" value="ECO:0007669"/>
    <property type="project" value="UniProtKB-KW"/>
</dbReference>
<feature type="chain" id="PRO_5012842499" evidence="2">
    <location>
        <begin position="24"/>
        <end position="315"/>
    </location>
</feature>
<dbReference type="InterPro" id="IPR051126">
    <property type="entry name" value="Thiosulfate_sulfurtransferase"/>
</dbReference>
<reference evidence="4 5" key="1">
    <citation type="submission" date="2017-01" db="EMBL/GenBank/DDBJ databases">
        <authorList>
            <person name="Mah S.A."/>
            <person name="Swanson W.J."/>
            <person name="Moy G.W."/>
            <person name="Vacquier V.D."/>
        </authorList>
    </citation>
    <scope>NUCLEOTIDE SEQUENCE [LARGE SCALE GENOMIC DNA]</scope>
    <source>
        <strain evidence="4 5">DSM 21219</strain>
    </source>
</reference>
<gene>
    <name evidence="4" type="ORF">SAMN05421849_0827</name>
</gene>
<dbReference type="EMBL" id="FTPS01000001">
    <property type="protein sequence ID" value="SIT77837.1"/>
    <property type="molecule type" value="Genomic_DNA"/>
</dbReference>
<keyword evidence="2" id="KW-0732">Signal</keyword>
<evidence type="ECO:0000259" key="3">
    <source>
        <dbReference type="PROSITE" id="PS50206"/>
    </source>
</evidence>
<dbReference type="AlphaFoldDB" id="A0A1R3WIS8"/>
<dbReference type="STRING" id="515897.SAMN05421849_0827"/>
<protein>
    <submittedName>
        <fullName evidence="4">Thiosulfate/3-mercaptopyruvate sulfurtransferase</fullName>
    </submittedName>
</protein>
<dbReference type="InterPro" id="IPR001763">
    <property type="entry name" value="Rhodanese-like_dom"/>
</dbReference>
<feature type="domain" description="Rhodanese" evidence="3">
    <location>
        <begin position="41"/>
        <end position="154"/>
    </location>
</feature>
<dbReference type="SMART" id="SM00450">
    <property type="entry name" value="RHOD"/>
    <property type="match status" value="2"/>
</dbReference>
<dbReference type="RefSeq" id="WP_076647769.1">
    <property type="nucleotide sequence ID" value="NZ_FTPS01000001.1"/>
</dbReference>
<dbReference type="Proteomes" id="UP000192455">
    <property type="component" value="Unassembled WGS sequence"/>
</dbReference>
<dbReference type="PANTHER" id="PTHR43855:SF1">
    <property type="entry name" value="THIOSULFATE SULFURTRANSFERASE"/>
    <property type="match status" value="1"/>
</dbReference>
<sequence length="315" mass="32734">MTFPFSLTAAAVALALGPTLAAAADFGPLVTPQELSALVGKDAAPLVLDIRGEGEDGYGGGHIAGAVNAPYQLFRGPAENPGAVPDDATLTSRFRELGISREQPVVVVHQGSDDTDFGAAARVYWTLKSSGVSQLAILNGGVNGWKEAGLPLSTEAVTPNPSDIEVTLSDQWLADAGDVQAAIDGESGALLLDARPESFWKGEEAHPAAARPGTLPDSRDLPHSSWFQGDGALIDASAAAGIAQDGGIAPDTEVVSFCNTGHWAATNWFALSELAGVEGVKLYPESMVGWSQDENHAMSNVPGRLQNLWNQIKGN</sequence>
<feature type="signal peptide" evidence="2">
    <location>
        <begin position="1"/>
        <end position="23"/>
    </location>
</feature>
<accession>A0A1R3WIS8</accession>